<dbReference type="InterPro" id="IPR014710">
    <property type="entry name" value="RmlC-like_jellyroll"/>
</dbReference>
<comment type="similarity">
    <text evidence="7">Belongs to the dTDP-4-dehydrorhamnose 3,5-epimerase family.</text>
</comment>
<dbReference type="GO" id="GO:0019305">
    <property type="term" value="P:dTDP-rhamnose biosynthetic process"/>
    <property type="evidence" value="ECO:0007669"/>
    <property type="project" value="UniProtKB-UniRule"/>
</dbReference>
<dbReference type="GO" id="GO:0005829">
    <property type="term" value="C:cytosol"/>
    <property type="evidence" value="ECO:0007669"/>
    <property type="project" value="TreeGrafter"/>
</dbReference>
<dbReference type="CDD" id="cd00438">
    <property type="entry name" value="cupin_RmlC"/>
    <property type="match status" value="1"/>
</dbReference>
<name>A0A5C6E9D4_9BACT</name>
<comment type="caution">
    <text evidence="8">The sequence shown here is derived from an EMBL/GenBank/DDBJ whole genome shotgun (WGS) entry which is preliminary data.</text>
</comment>
<reference evidence="8 9" key="1">
    <citation type="submission" date="2019-02" db="EMBL/GenBank/DDBJ databases">
        <title>Deep-cultivation of Planctomycetes and their phenomic and genomic characterization uncovers novel biology.</title>
        <authorList>
            <person name="Wiegand S."/>
            <person name="Jogler M."/>
            <person name="Boedeker C."/>
            <person name="Pinto D."/>
            <person name="Vollmers J."/>
            <person name="Rivas-Marin E."/>
            <person name="Kohn T."/>
            <person name="Peeters S.H."/>
            <person name="Heuer A."/>
            <person name="Rast P."/>
            <person name="Oberbeckmann S."/>
            <person name="Bunk B."/>
            <person name="Jeske O."/>
            <person name="Meyerdierks A."/>
            <person name="Storesund J.E."/>
            <person name="Kallscheuer N."/>
            <person name="Luecker S."/>
            <person name="Lage O.M."/>
            <person name="Pohl T."/>
            <person name="Merkel B.J."/>
            <person name="Hornburger P."/>
            <person name="Mueller R.-W."/>
            <person name="Bruemmer F."/>
            <person name="Labrenz M."/>
            <person name="Spormann A.M."/>
            <person name="Op Den Camp H."/>
            <person name="Overmann J."/>
            <person name="Amann R."/>
            <person name="Jetten M.S.M."/>
            <person name="Mascher T."/>
            <person name="Medema M.H."/>
            <person name="Devos D.P."/>
            <person name="Kaster A.-K."/>
            <person name="Ovreas L."/>
            <person name="Rohde M."/>
            <person name="Galperin M.Y."/>
            <person name="Jogler C."/>
        </authorList>
    </citation>
    <scope>NUCLEOTIDE SEQUENCE [LARGE SCALE GENOMIC DNA]</scope>
    <source>
        <strain evidence="8 9">Q31b</strain>
    </source>
</reference>
<organism evidence="8 9">
    <name type="scientific">Novipirellula aureliae</name>
    <dbReference type="NCBI Taxonomy" id="2527966"/>
    <lineage>
        <taxon>Bacteria</taxon>
        <taxon>Pseudomonadati</taxon>
        <taxon>Planctomycetota</taxon>
        <taxon>Planctomycetia</taxon>
        <taxon>Pirellulales</taxon>
        <taxon>Pirellulaceae</taxon>
        <taxon>Novipirellula</taxon>
    </lineage>
</organism>
<sequence length="183" mass="20723">MKFHSTHLEGVVRLELRAIEDERGWFTRTFCAETFAAEGLETTFPQTNHSYCSSRGILRGLHYQQAPRAEAKLVRCVRGVIFDVAVDVRRDSTTFLQWFGTELSADRPEALYVGPGFAHGYQSLTDNAAILYQASEPYSPEREGCLRYDDPAIGIRWPMESPNLSAKDQRTPWIDSTFTGIVL</sequence>
<feature type="active site" description="Proton donor" evidence="5">
    <location>
        <position position="132"/>
    </location>
</feature>
<dbReference type="PANTHER" id="PTHR21047">
    <property type="entry name" value="DTDP-6-DEOXY-D-GLUCOSE-3,5 EPIMERASE"/>
    <property type="match status" value="1"/>
</dbReference>
<dbReference type="InterPro" id="IPR000888">
    <property type="entry name" value="RmlC-like"/>
</dbReference>
<evidence type="ECO:0000313" key="8">
    <source>
        <dbReference type="EMBL" id="TWU44341.1"/>
    </source>
</evidence>
<dbReference type="PANTHER" id="PTHR21047:SF2">
    <property type="entry name" value="THYMIDINE DIPHOSPHO-4-KETO-RHAMNOSE 3,5-EPIMERASE"/>
    <property type="match status" value="1"/>
</dbReference>
<comment type="subunit">
    <text evidence="7">Homodimer.</text>
</comment>
<keyword evidence="7 8" id="KW-0413">Isomerase</keyword>
<evidence type="ECO:0000256" key="3">
    <source>
        <dbReference type="ARBA" id="ARBA00012098"/>
    </source>
</evidence>
<evidence type="ECO:0000313" key="9">
    <source>
        <dbReference type="Proteomes" id="UP000315471"/>
    </source>
</evidence>
<feature type="active site" description="Proton acceptor" evidence="5">
    <location>
        <position position="62"/>
    </location>
</feature>
<evidence type="ECO:0000256" key="5">
    <source>
        <dbReference type="PIRSR" id="PIRSR600888-1"/>
    </source>
</evidence>
<accession>A0A5C6E9D4</accession>
<dbReference type="OrthoDB" id="9800680at2"/>
<dbReference type="RefSeq" id="WP_146599308.1">
    <property type="nucleotide sequence ID" value="NZ_SJPY01000002.1"/>
</dbReference>
<comment type="catalytic activity">
    <reaction evidence="1 7">
        <text>dTDP-4-dehydro-6-deoxy-alpha-D-glucose = dTDP-4-dehydro-beta-L-rhamnose</text>
        <dbReference type="Rhea" id="RHEA:16969"/>
        <dbReference type="ChEBI" id="CHEBI:57649"/>
        <dbReference type="ChEBI" id="CHEBI:62830"/>
        <dbReference type="EC" id="5.1.3.13"/>
    </reaction>
</comment>
<protein>
    <recommendedName>
        <fullName evidence="4 7">dTDP-4-dehydrorhamnose 3,5-epimerase</fullName>
        <ecNumber evidence="3 7">5.1.3.13</ecNumber>
    </recommendedName>
    <alternativeName>
        <fullName evidence="7">Thymidine diphospho-4-keto-rhamnose 3,5-epimerase</fullName>
    </alternativeName>
</protein>
<gene>
    <name evidence="8" type="primary">rfbC</name>
    <name evidence="8" type="ORF">Q31b_18770</name>
</gene>
<dbReference type="AlphaFoldDB" id="A0A5C6E9D4"/>
<dbReference type="GO" id="GO:0008830">
    <property type="term" value="F:dTDP-4-dehydrorhamnose 3,5-epimerase activity"/>
    <property type="evidence" value="ECO:0007669"/>
    <property type="project" value="UniProtKB-UniRule"/>
</dbReference>
<evidence type="ECO:0000256" key="6">
    <source>
        <dbReference type="PIRSR" id="PIRSR600888-3"/>
    </source>
</evidence>
<evidence type="ECO:0000256" key="2">
    <source>
        <dbReference type="ARBA" id="ARBA00001997"/>
    </source>
</evidence>
<dbReference type="SUPFAM" id="SSF51182">
    <property type="entry name" value="RmlC-like cupins"/>
    <property type="match status" value="1"/>
</dbReference>
<keyword evidence="9" id="KW-1185">Reference proteome</keyword>
<dbReference type="EC" id="5.1.3.13" evidence="3 7"/>
<evidence type="ECO:0000256" key="7">
    <source>
        <dbReference type="RuleBase" id="RU364069"/>
    </source>
</evidence>
<comment type="pathway">
    <text evidence="7">Carbohydrate biosynthesis; dTDP-L-rhamnose biosynthesis.</text>
</comment>
<dbReference type="NCBIfam" id="TIGR01221">
    <property type="entry name" value="rmlC"/>
    <property type="match status" value="1"/>
</dbReference>
<dbReference type="Pfam" id="PF00908">
    <property type="entry name" value="dTDP_sugar_isom"/>
    <property type="match status" value="1"/>
</dbReference>
<proteinExistence type="inferred from homology"/>
<dbReference type="GO" id="GO:0000271">
    <property type="term" value="P:polysaccharide biosynthetic process"/>
    <property type="evidence" value="ECO:0007669"/>
    <property type="project" value="TreeGrafter"/>
</dbReference>
<comment type="function">
    <text evidence="2 7">Catalyzes the epimerization of the C3' and C5'positions of dTDP-6-deoxy-D-xylo-4-hexulose, forming dTDP-6-deoxy-L-lyxo-4-hexulose.</text>
</comment>
<dbReference type="EMBL" id="SJPY01000002">
    <property type="protein sequence ID" value="TWU44341.1"/>
    <property type="molecule type" value="Genomic_DNA"/>
</dbReference>
<dbReference type="Proteomes" id="UP000315471">
    <property type="component" value="Unassembled WGS sequence"/>
</dbReference>
<feature type="site" description="Participates in a stacking interaction with the thymidine ring of dTDP-4-oxo-6-deoxyglucose" evidence="6">
    <location>
        <position position="138"/>
    </location>
</feature>
<dbReference type="InterPro" id="IPR011051">
    <property type="entry name" value="RmlC_Cupin_sf"/>
</dbReference>
<dbReference type="UniPathway" id="UPA00124"/>
<dbReference type="Gene3D" id="2.60.120.10">
    <property type="entry name" value="Jelly Rolls"/>
    <property type="match status" value="1"/>
</dbReference>
<evidence type="ECO:0000256" key="1">
    <source>
        <dbReference type="ARBA" id="ARBA00001298"/>
    </source>
</evidence>
<evidence type="ECO:0000256" key="4">
    <source>
        <dbReference type="ARBA" id="ARBA00019595"/>
    </source>
</evidence>